<evidence type="ECO:0000313" key="4">
    <source>
        <dbReference type="Proteomes" id="UP001477870"/>
    </source>
</evidence>
<dbReference type="RefSeq" id="WP_342846091.1">
    <property type="nucleotide sequence ID" value="NZ_JBBMQO010000001.1"/>
</dbReference>
<sequence length="249" mass="26350">MRALVTGGSAGLGQSLCARLLADGFHVTNLDRDLPDQASTAEYVRCDLSSRDAVDKALMALTSLDGFDLVIFNAGISATGKFEEIATSSHARIIAVNAEAPISLCAGLMKAGKINNGARVGFVSSLSHFTGYPGAASYAASKDALAVYAKAVRKVWQKQFGIKVTVIFPGPLKTDHAARHAPDGADAEKRMAPNEAAKLILRDIKRGKAHSMPGVAARIFAFLGQIAPKVMTFAMKKLIYSKLDKTVAD</sequence>
<dbReference type="PROSITE" id="PS00061">
    <property type="entry name" value="ADH_SHORT"/>
    <property type="match status" value="1"/>
</dbReference>
<evidence type="ECO:0000313" key="3">
    <source>
        <dbReference type="EMBL" id="MEM5500120.1"/>
    </source>
</evidence>
<dbReference type="Gene3D" id="3.40.50.720">
    <property type="entry name" value="NAD(P)-binding Rossmann-like Domain"/>
    <property type="match status" value="1"/>
</dbReference>
<comment type="caution">
    <text evidence="3">The sequence shown here is derived from an EMBL/GenBank/DDBJ whole genome shotgun (WGS) entry which is preliminary data.</text>
</comment>
<accession>A0ABU9T2R8</accession>
<dbReference type="PANTHER" id="PTHR44196">
    <property type="entry name" value="DEHYDROGENASE/REDUCTASE SDR FAMILY MEMBER 7B"/>
    <property type="match status" value="1"/>
</dbReference>
<evidence type="ECO:0000256" key="1">
    <source>
        <dbReference type="ARBA" id="ARBA00006484"/>
    </source>
</evidence>
<dbReference type="Pfam" id="PF00106">
    <property type="entry name" value="adh_short"/>
    <property type="match status" value="1"/>
</dbReference>
<evidence type="ECO:0000256" key="2">
    <source>
        <dbReference type="ARBA" id="ARBA00023002"/>
    </source>
</evidence>
<dbReference type="PRINTS" id="PR00081">
    <property type="entry name" value="GDHRDH"/>
</dbReference>
<dbReference type="PANTHER" id="PTHR44196:SF1">
    <property type="entry name" value="DEHYDROGENASE_REDUCTASE SDR FAMILY MEMBER 7B"/>
    <property type="match status" value="1"/>
</dbReference>
<dbReference type="InterPro" id="IPR020904">
    <property type="entry name" value="Sc_DH/Rdtase_CS"/>
</dbReference>
<dbReference type="InterPro" id="IPR036291">
    <property type="entry name" value="NAD(P)-bd_dom_sf"/>
</dbReference>
<keyword evidence="2" id="KW-0560">Oxidoreductase</keyword>
<organism evidence="3 4">
    <name type="scientific">Ahrensia kielensis</name>
    <dbReference type="NCBI Taxonomy" id="76980"/>
    <lineage>
        <taxon>Bacteria</taxon>
        <taxon>Pseudomonadati</taxon>
        <taxon>Pseudomonadota</taxon>
        <taxon>Alphaproteobacteria</taxon>
        <taxon>Hyphomicrobiales</taxon>
        <taxon>Ahrensiaceae</taxon>
        <taxon>Ahrensia</taxon>
    </lineage>
</organism>
<dbReference type="CDD" id="cd05233">
    <property type="entry name" value="SDR_c"/>
    <property type="match status" value="1"/>
</dbReference>
<comment type="similarity">
    <text evidence="1">Belongs to the short-chain dehydrogenases/reductases (SDR) family.</text>
</comment>
<keyword evidence="4" id="KW-1185">Reference proteome</keyword>
<dbReference type="InterPro" id="IPR002347">
    <property type="entry name" value="SDR_fam"/>
</dbReference>
<dbReference type="EMBL" id="JBBMQO010000001">
    <property type="protein sequence ID" value="MEM5500120.1"/>
    <property type="molecule type" value="Genomic_DNA"/>
</dbReference>
<proteinExistence type="inferred from homology"/>
<reference evidence="3 4" key="1">
    <citation type="submission" date="2024-03" db="EMBL/GenBank/DDBJ databases">
        <title>Community enrichment and isolation of bacterial strains for fucoidan degradation.</title>
        <authorList>
            <person name="Sichert A."/>
        </authorList>
    </citation>
    <scope>NUCLEOTIDE SEQUENCE [LARGE SCALE GENOMIC DNA]</scope>
    <source>
        <strain evidence="3 4">AS62</strain>
    </source>
</reference>
<name>A0ABU9T2R8_9HYPH</name>
<protein>
    <submittedName>
        <fullName evidence="3">SDR family NAD(P)-dependent oxidoreductase</fullName>
    </submittedName>
</protein>
<dbReference type="SUPFAM" id="SSF51735">
    <property type="entry name" value="NAD(P)-binding Rossmann-fold domains"/>
    <property type="match status" value="1"/>
</dbReference>
<gene>
    <name evidence="3" type="ORF">WNY59_00810</name>
</gene>
<dbReference type="Proteomes" id="UP001477870">
    <property type="component" value="Unassembled WGS sequence"/>
</dbReference>